<dbReference type="Proteomes" id="UP000663856">
    <property type="component" value="Unassembled WGS sequence"/>
</dbReference>
<accession>A0A816S4X7</accession>
<comment type="caution">
    <text evidence="2">The sequence shown here is derived from an EMBL/GenBank/DDBJ whole genome shotgun (WGS) entry which is preliminary data.</text>
</comment>
<reference evidence="2" key="1">
    <citation type="submission" date="2021-02" db="EMBL/GenBank/DDBJ databases">
        <authorList>
            <person name="Nowell W R."/>
        </authorList>
    </citation>
    <scope>NUCLEOTIDE SEQUENCE</scope>
</reference>
<name>A0A816S4X7_9BILA</name>
<feature type="region of interest" description="Disordered" evidence="1">
    <location>
        <begin position="104"/>
        <end position="126"/>
    </location>
</feature>
<proteinExistence type="predicted"/>
<feature type="region of interest" description="Disordered" evidence="1">
    <location>
        <begin position="1"/>
        <end position="22"/>
    </location>
</feature>
<evidence type="ECO:0000313" key="3">
    <source>
        <dbReference type="Proteomes" id="UP000663856"/>
    </source>
</evidence>
<evidence type="ECO:0000256" key="1">
    <source>
        <dbReference type="SAM" id="MobiDB-lite"/>
    </source>
</evidence>
<dbReference type="EMBL" id="CAJNRF010006396">
    <property type="protein sequence ID" value="CAF2080755.1"/>
    <property type="molecule type" value="Genomic_DNA"/>
</dbReference>
<gene>
    <name evidence="2" type="ORF">WKI299_LOCUS16203</name>
</gene>
<dbReference type="AlphaFoldDB" id="A0A816S4X7"/>
<organism evidence="2 3">
    <name type="scientific">Rotaria magnacalcarata</name>
    <dbReference type="NCBI Taxonomy" id="392030"/>
    <lineage>
        <taxon>Eukaryota</taxon>
        <taxon>Metazoa</taxon>
        <taxon>Spiralia</taxon>
        <taxon>Gnathifera</taxon>
        <taxon>Rotifera</taxon>
        <taxon>Eurotatoria</taxon>
        <taxon>Bdelloidea</taxon>
        <taxon>Philodinida</taxon>
        <taxon>Philodinidae</taxon>
        <taxon>Rotaria</taxon>
    </lineage>
</organism>
<evidence type="ECO:0000313" key="2">
    <source>
        <dbReference type="EMBL" id="CAF2080755.1"/>
    </source>
</evidence>
<sequence length="136" mass="15670">MKSQNYSDMFEEDSSKDWKKSHEEKLTDNQSLFRSLISDQATDIYYSLCQNDVCDSGNDWHWSIRRKCMDWRRAGEISDFPSHKSSQVTKIIVKSSQVKTISSQVKPSSYGSSLPCERCGDSNTDSELSDFFKNID</sequence>
<protein>
    <submittedName>
        <fullName evidence="2">Uncharacterized protein</fullName>
    </submittedName>
</protein>
<feature type="compositionally biased region" description="Basic and acidic residues" evidence="1">
    <location>
        <begin position="13"/>
        <end position="22"/>
    </location>
</feature>